<dbReference type="AlphaFoldDB" id="A0A377HMH4"/>
<reference evidence="2 3" key="1">
    <citation type="submission" date="2018-06" db="EMBL/GenBank/DDBJ databases">
        <authorList>
            <consortium name="Pathogen Informatics"/>
            <person name="Doyle S."/>
        </authorList>
    </citation>
    <scope>NUCLEOTIDE SEQUENCE [LARGE SCALE GENOMIC DNA]</scope>
    <source>
        <strain evidence="2 3">NCTC11645</strain>
    </source>
</reference>
<dbReference type="EMBL" id="UGHD01000002">
    <property type="protein sequence ID" value="STO57213.1"/>
    <property type="molecule type" value="Genomic_DNA"/>
</dbReference>
<evidence type="ECO:0000256" key="1">
    <source>
        <dbReference type="SAM" id="Phobius"/>
    </source>
</evidence>
<dbReference type="RefSeq" id="WP_005505846.1">
    <property type="nucleotide sequence ID" value="NZ_CABMOB010000001.1"/>
</dbReference>
<feature type="transmembrane region" description="Helical" evidence="1">
    <location>
        <begin position="82"/>
        <end position="100"/>
    </location>
</feature>
<keyword evidence="1" id="KW-0812">Transmembrane</keyword>
<feature type="transmembrane region" description="Helical" evidence="1">
    <location>
        <begin position="141"/>
        <end position="160"/>
    </location>
</feature>
<feature type="transmembrane region" description="Helical" evidence="1">
    <location>
        <begin position="172"/>
        <end position="195"/>
    </location>
</feature>
<dbReference type="KEGG" id="gho:AL542_18020"/>
<gene>
    <name evidence="2" type="ORF">NCTC11645_01597</name>
</gene>
<accession>A0A377HMH4</accession>
<feature type="transmembrane region" description="Helical" evidence="1">
    <location>
        <begin position="106"/>
        <end position="129"/>
    </location>
</feature>
<evidence type="ECO:0000313" key="3">
    <source>
        <dbReference type="Proteomes" id="UP000254512"/>
    </source>
</evidence>
<keyword evidence="1" id="KW-1133">Transmembrane helix</keyword>
<name>A0A377HMH4_GRIHO</name>
<dbReference type="Proteomes" id="UP000254512">
    <property type="component" value="Unassembled WGS sequence"/>
</dbReference>
<protein>
    <submittedName>
        <fullName evidence="2">Uncharacterized protein</fullName>
    </submittedName>
</protein>
<sequence>MYELVSAVVLAGVLGAQAVLTLVLLKGDICPGQRGRLHKAFWYLVAGWGVTIPFFPFSVLPFITLGIFSLRSKSGKTRQSGPVPLLHLSNAFGVLVLVVTGMEQGVLTALLMLAQVLLVGTVTAHCLMVKARSRLQAFHRILPVTGIVAAMLTAITLAVASQSMEPAAAESMVTSVLVSLGLAVAGVLVWVSHLLRQKAPHLAQLCVSLLVIGCASGVALSTVI</sequence>
<organism evidence="2 3">
    <name type="scientific">Grimontia hollisae</name>
    <name type="common">Vibrio hollisae</name>
    <dbReference type="NCBI Taxonomy" id="673"/>
    <lineage>
        <taxon>Bacteria</taxon>
        <taxon>Pseudomonadati</taxon>
        <taxon>Pseudomonadota</taxon>
        <taxon>Gammaproteobacteria</taxon>
        <taxon>Vibrionales</taxon>
        <taxon>Vibrionaceae</taxon>
        <taxon>Grimontia</taxon>
    </lineage>
</organism>
<feature type="transmembrane region" description="Helical" evidence="1">
    <location>
        <begin position="42"/>
        <end position="70"/>
    </location>
</feature>
<keyword evidence="1" id="KW-0472">Membrane</keyword>
<dbReference type="STRING" id="673.AL542_18020"/>
<feature type="transmembrane region" description="Helical" evidence="1">
    <location>
        <begin position="202"/>
        <end position="223"/>
    </location>
</feature>
<proteinExistence type="predicted"/>
<evidence type="ECO:0000313" key="2">
    <source>
        <dbReference type="EMBL" id="STO57213.1"/>
    </source>
</evidence>
<dbReference type="GeneID" id="58897858"/>